<gene>
    <name evidence="1" type="ORF">FIL70_02125</name>
</gene>
<dbReference type="EMBL" id="CP041016">
    <property type="protein sequence ID" value="QDC36218.1"/>
    <property type="molecule type" value="Genomic_DNA"/>
</dbReference>
<organism evidence="1 2">
    <name type="scientific">Sphingobium fuliginis ATCC 27551</name>
    <dbReference type="NCBI Taxonomy" id="1208342"/>
    <lineage>
        <taxon>Bacteria</taxon>
        <taxon>Pseudomonadati</taxon>
        <taxon>Pseudomonadota</taxon>
        <taxon>Alphaproteobacteria</taxon>
        <taxon>Sphingomonadales</taxon>
        <taxon>Sphingomonadaceae</taxon>
        <taxon>Sphingobium</taxon>
    </lineage>
</organism>
<proteinExistence type="predicted"/>
<evidence type="ECO:0000313" key="2">
    <source>
        <dbReference type="Proteomes" id="UP000311469"/>
    </source>
</evidence>
<dbReference type="RefSeq" id="WP_140041506.1">
    <property type="nucleotide sequence ID" value="NZ_CP041016.1"/>
</dbReference>
<accession>A0A5B8CA09</accession>
<reference evidence="1 2" key="1">
    <citation type="submission" date="2019-06" db="EMBL/GenBank/DDBJ databases">
        <title>Genome organization and adaptive potential of archetypical organophosphate degarding Sphingobium fuliginis ATCC 27551.</title>
        <authorList>
            <person name="Sarwar A."/>
            <person name="Parthasarathy S."/>
            <person name="Singh C."/>
            <person name="Siddavattam D."/>
        </authorList>
    </citation>
    <scope>NUCLEOTIDE SEQUENCE [LARGE SCALE GENOMIC DNA]</scope>
    <source>
        <strain evidence="1 2">ATCC 27551</strain>
    </source>
</reference>
<evidence type="ECO:0000313" key="1">
    <source>
        <dbReference type="EMBL" id="QDC36218.1"/>
    </source>
</evidence>
<sequence>MKRSLVYVALAGATTSVATTASYEQIDAGSAMLSSSASAREASSLDKQCPDLSKLTGICDNVYGRDRDNSDPENFSYAYERKIYQASCVDFKSDTQAEARQKIQALWRNHQDRLQCDGANFPVANGSILKFAVEMQATVFVTNATRFWGLDLNIVDQSDGKTVLDYTRDRIEAYRGTPAESTLRNYYSDFRRYGAKHASELHAGPLK</sequence>
<dbReference type="Proteomes" id="UP000311469">
    <property type="component" value="Chromosome cSF1"/>
</dbReference>
<dbReference type="AlphaFoldDB" id="A0A5B8CA09"/>
<dbReference type="KEGG" id="sufl:FIL70_02125"/>
<protein>
    <submittedName>
        <fullName evidence="1">Uncharacterized protein</fullName>
    </submittedName>
</protein>
<name>A0A5B8CA09_SPHSA</name>